<evidence type="ECO:0000259" key="1">
    <source>
        <dbReference type="PROSITE" id="PS50943"/>
    </source>
</evidence>
<dbReference type="SMART" id="SM00530">
    <property type="entry name" value="HTH_XRE"/>
    <property type="match status" value="1"/>
</dbReference>
<dbReference type="Proteomes" id="UP000000377">
    <property type="component" value="Chromosome"/>
</dbReference>
<name>D7CIB9_STRBB</name>
<accession>D7CIB9</accession>
<dbReference type="AlphaFoldDB" id="D7CIB9"/>
<dbReference type="InterPro" id="IPR001387">
    <property type="entry name" value="Cro/C1-type_HTH"/>
</dbReference>
<reference evidence="2 3" key="1">
    <citation type="journal article" date="2010" name="J. Bacteriol.">
        <title>Genome sequence of the milbemycin-producing bacterium Streptomyces bingchenggensis.</title>
        <authorList>
            <person name="Wang X.J."/>
            <person name="Yan Y.J."/>
            <person name="Zhang B."/>
            <person name="An J."/>
            <person name="Wang J.J."/>
            <person name="Tian J."/>
            <person name="Jiang L."/>
            <person name="Chen Y.H."/>
            <person name="Huang S.X."/>
            <person name="Yin M."/>
            <person name="Zhang J."/>
            <person name="Gao A.L."/>
            <person name="Liu C.X."/>
            <person name="Zhu Z.X."/>
            <person name="Xiang W.S."/>
        </authorList>
    </citation>
    <scope>NUCLEOTIDE SEQUENCE [LARGE SCALE GENOMIC DNA]</scope>
    <source>
        <strain evidence="2 3">BCW-1</strain>
    </source>
</reference>
<dbReference type="STRING" id="749414.SBI_08179"/>
<dbReference type="Pfam" id="PF13560">
    <property type="entry name" value="HTH_31"/>
    <property type="match status" value="1"/>
</dbReference>
<proteinExistence type="predicted"/>
<gene>
    <name evidence="2" type="ordered locus">SBI_08179</name>
</gene>
<evidence type="ECO:0000313" key="3">
    <source>
        <dbReference type="Proteomes" id="UP000000377"/>
    </source>
</evidence>
<dbReference type="SUPFAM" id="SSF47413">
    <property type="entry name" value="lambda repressor-like DNA-binding domains"/>
    <property type="match status" value="1"/>
</dbReference>
<keyword evidence="3" id="KW-1185">Reference proteome</keyword>
<dbReference type="InterPro" id="IPR010982">
    <property type="entry name" value="Lambda_DNA-bd_dom_sf"/>
</dbReference>
<protein>
    <recommendedName>
        <fullName evidence="1">HTH cro/C1-type domain-containing protein</fullName>
    </recommendedName>
</protein>
<feature type="domain" description="HTH cro/C1-type" evidence="1">
    <location>
        <begin position="41"/>
        <end position="94"/>
    </location>
</feature>
<dbReference type="HOGENOM" id="CLU_055817_0_0_11"/>
<dbReference type="Gene3D" id="1.10.260.40">
    <property type="entry name" value="lambda repressor-like DNA-binding domains"/>
    <property type="match status" value="1"/>
</dbReference>
<organism evidence="2 3">
    <name type="scientific">Streptomyces bingchenggensis (strain BCW-1)</name>
    <dbReference type="NCBI Taxonomy" id="749414"/>
    <lineage>
        <taxon>Bacteria</taxon>
        <taxon>Bacillati</taxon>
        <taxon>Actinomycetota</taxon>
        <taxon>Actinomycetes</taxon>
        <taxon>Kitasatosporales</taxon>
        <taxon>Streptomycetaceae</taxon>
        <taxon>Streptomyces</taxon>
    </lineage>
</organism>
<dbReference type="InterPro" id="IPR043917">
    <property type="entry name" value="DUF5753"/>
</dbReference>
<dbReference type="eggNOG" id="COG1476">
    <property type="taxonomic scope" value="Bacteria"/>
</dbReference>
<dbReference type="PROSITE" id="PS50943">
    <property type="entry name" value="HTH_CROC1"/>
    <property type="match status" value="1"/>
</dbReference>
<dbReference type="CDD" id="cd00093">
    <property type="entry name" value="HTH_XRE"/>
    <property type="match status" value="1"/>
</dbReference>
<dbReference type="GO" id="GO:0003677">
    <property type="term" value="F:DNA binding"/>
    <property type="evidence" value="ECO:0007669"/>
    <property type="project" value="InterPro"/>
</dbReference>
<sequence length="305" mass="34291">MTRAGRHDVLAYGRWRDMADTERPEQGEYGADFLKFLGKQVKLFRERAGLTQPQLGEAIGYSEELVSSVEQGRRVPQPEFLDAADDVLNAFGVLRAAKEEVAKARLPAFFRGAARLEAQATEFHAYENQVVNGLLQTEDYARAVFTMQRPALEEETIEHRVHARMARQELLTRRPAPVMSFVTEEAALRRPCGGASVLRGQLAHLLHVGEMRNIELQVLPTAVEEHAGNGGPFALLEPSSRQMMAYVEVQDIGRLVTDRKAVRTLEQRYGIIRAQALTPRESLDFIEKLRGELCTPSETERARPN</sequence>
<evidence type="ECO:0000313" key="2">
    <source>
        <dbReference type="EMBL" id="ADI11297.1"/>
    </source>
</evidence>
<dbReference type="KEGG" id="sbh:SBI_08179"/>
<dbReference type="EMBL" id="CP002047">
    <property type="protein sequence ID" value="ADI11297.1"/>
    <property type="molecule type" value="Genomic_DNA"/>
</dbReference>
<dbReference type="PATRIC" id="fig|749414.3.peg.8414"/>
<dbReference type="Pfam" id="PF19054">
    <property type="entry name" value="DUF5753"/>
    <property type="match status" value="1"/>
</dbReference>